<dbReference type="InterPro" id="IPR050706">
    <property type="entry name" value="Cyclic-di-GMP_PDE-like"/>
</dbReference>
<dbReference type="NCBIfam" id="TIGR00254">
    <property type="entry name" value="GGDEF"/>
    <property type="match status" value="1"/>
</dbReference>
<name>H5TAI5_9ALTE</name>
<proteinExistence type="predicted"/>
<dbReference type="InterPro" id="IPR000160">
    <property type="entry name" value="GGDEF_dom"/>
</dbReference>
<dbReference type="PROSITE" id="PS50887">
    <property type="entry name" value="GGDEF"/>
    <property type="match status" value="1"/>
</dbReference>
<organism evidence="3 4">
    <name type="scientific">Glaciecola punicea ACAM 611</name>
    <dbReference type="NCBI Taxonomy" id="1121923"/>
    <lineage>
        <taxon>Bacteria</taxon>
        <taxon>Pseudomonadati</taxon>
        <taxon>Pseudomonadota</taxon>
        <taxon>Gammaproteobacteria</taxon>
        <taxon>Alteromonadales</taxon>
        <taxon>Alteromonadaceae</taxon>
        <taxon>Glaciecola</taxon>
    </lineage>
</organism>
<dbReference type="SMART" id="SM00267">
    <property type="entry name" value="GGDEF"/>
    <property type="match status" value="1"/>
</dbReference>
<dbReference type="eggNOG" id="COG3706">
    <property type="taxonomic scope" value="Bacteria"/>
</dbReference>
<evidence type="ECO:0000313" key="3">
    <source>
        <dbReference type="EMBL" id="GAB55312.1"/>
    </source>
</evidence>
<dbReference type="PANTHER" id="PTHR33121:SF79">
    <property type="entry name" value="CYCLIC DI-GMP PHOSPHODIESTERASE PDED-RELATED"/>
    <property type="match status" value="1"/>
</dbReference>
<evidence type="ECO:0000259" key="2">
    <source>
        <dbReference type="PROSITE" id="PS50887"/>
    </source>
</evidence>
<sequence>MVYSLGFHALGERTQETPIFDNANVSAFIKQAYTPTFDCPSSALNTQIDTALESALLSPQQQLQLSSMKTHGLICAGNVTDAQSILQRLLANVQSDRSAQYYLSAIFQYGFIYDILEKPERCDYFTLARDSAKGRYVDVHLSASLGYITECSTSDVDTKVYELYQLLVDVTAMDNAAALAHAHNRVGLFYATRSQQGLAAAQYMKAFETARDIYTNENLLSVLGSAVAAFQSTGNLARTKEALDKFSAINEVSGTKRTWFLQYFFEAAYYVALKDFQSLETSLQNWQEVAGNSKNPVNQGLLRWYLSELCLYKNNRQCLVDFLENEKNAPSSYINYISGSKNYLRFIVEANMRIDNQQGSIAAFEQYKTKMERIVSLTHDNYSASDLGRLHSKILNLEASLEHEERNRHKVIGLLVGGMLIAFLAVFFVFWRKYHDSKSYDNITGVLTNSALIKQLRYVSKPSTHCTNALVIFDIANFTEVNLTLGSTKSDFVLEQIAITLKKITRSSDLLGRLGPEQFLLCLVDIEEDAAQAFSERVKDALTSTFAQHNNRHAISVDSSMSIYCSAETFHDLDEILENMLLSLSIKADKP</sequence>
<evidence type="ECO:0000313" key="4">
    <source>
        <dbReference type="Proteomes" id="UP000053586"/>
    </source>
</evidence>
<comment type="caution">
    <text evidence="3">The sequence shown here is derived from an EMBL/GenBank/DDBJ whole genome shotgun (WGS) entry which is preliminary data.</text>
</comment>
<reference evidence="3 4" key="2">
    <citation type="journal article" date="2017" name="Antonie Van Leeuwenhoek">
        <title>Rhizobium rhizosphaerae sp. nov., a novel species isolated from rice rhizosphere.</title>
        <authorList>
            <person name="Zhao J.J."/>
            <person name="Zhang J."/>
            <person name="Zhang R.J."/>
            <person name="Zhang C.W."/>
            <person name="Yin H.Q."/>
            <person name="Zhang X.X."/>
        </authorList>
    </citation>
    <scope>NUCLEOTIDE SEQUENCE [LARGE SCALE GENOMIC DNA]</scope>
    <source>
        <strain evidence="3 4">ACAM 611</strain>
    </source>
</reference>
<dbReference type="CDD" id="cd01949">
    <property type="entry name" value="GGDEF"/>
    <property type="match status" value="1"/>
</dbReference>
<dbReference type="Pfam" id="PF00990">
    <property type="entry name" value="GGDEF"/>
    <property type="match status" value="1"/>
</dbReference>
<dbReference type="Gene3D" id="3.30.70.270">
    <property type="match status" value="1"/>
</dbReference>
<feature type="transmembrane region" description="Helical" evidence="1">
    <location>
        <begin position="411"/>
        <end position="431"/>
    </location>
</feature>
<dbReference type="InterPro" id="IPR029787">
    <property type="entry name" value="Nucleotide_cyclase"/>
</dbReference>
<keyword evidence="1" id="KW-0812">Transmembrane</keyword>
<dbReference type="SUPFAM" id="SSF55073">
    <property type="entry name" value="Nucleotide cyclase"/>
    <property type="match status" value="1"/>
</dbReference>
<feature type="domain" description="GGDEF" evidence="2">
    <location>
        <begin position="466"/>
        <end position="591"/>
    </location>
</feature>
<dbReference type="AlphaFoldDB" id="H5TAI5"/>
<dbReference type="Proteomes" id="UP000053586">
    <property type="component" value="Unassembled WGS sequence"/>
</dbReference>
<dbReference type="InterPro" id="IPR043128">
    <property type="entry name" value="Rev_trsase/Diguanyl_cyclase"/>
</dbReference>
<protein>
    <recommendedName>
        <fullName evidence="2">GGDEF domain-containing protein</fullName>
    </recommendedName>
</protein>
<dbReference type="PANTHER" id="PTHR33121">
    <property type="entry name" value="CYCLIC DI-GMP PHOSPHODIESTERASE PDEF"/>
    <property type="match status" value="1"/>
</dbReference>
<dbReference type="GO" id="GO:0071111">
    <property type="term" value="F:cyclic-guanylate-specific phosphodiesterase activity"/>
    <property type="evidence" value="ECO:0007669"/>
    <property type="project" value="InterPro"/>
</dbReference>
<evidence type="ECO:0000256" key="1">
    <source>
        <dbReference type="SAM" id="Phobius"/>
    </source>
</evidence>
<keyword evidence="4" id="KW-1185">Reference proteome</keyword>
<accession>H5TAI5</accession>
<dbReference type="EMBL" id="BAET01000008">
    <property type="protein sequence ID" value="GAB55312.1"/>
    <property type="molecule type" value="Genomic_DNA"/>
</dbReference>
<reference evidence="3 4" key="1">
    <citation type="journal article" date="2012" name="J. Bacteriol.">
        <title>Genome sequence of proteorhodopsin-containing sea ice bacterium Glaciecola punicea ACAM 611T.</title>
        <authorList>
            <person name="Qin Q.-L."/>
            <person name="Xie B.-B."/>
            <person name="Shu Y.-L."/>
            <person name="Rong J.-C."/>
            <person name="Zhao D.-L."/>
            <person name="Zhang X.-Y."/>
            <person name="Chen X.-L."/>
            <person name="Zhou B.-C."/>
            <person name="Zhanga Y.-Z."/>
        </authorList>
    </citation>
    <scope>NUCLEOTIDE SEQUENCE [LARGE SCALE GENOMIC DNA]</scope>
    <source>
        <strain evidence="3 4">ACAM 611</strain>
    </source>
</reference>
<gene>
    <name evidence="3" type="ORF">GPUN_1183</name>
</gene>
<dbReference type="STRING" id="56804.BAE46_13925"/>
<keyword evidence="1" id="KW-0472">Membrane</keyword>
<keyword evidence="1" id="KW-1133">Transmembrane helix</keyword>